<feature type="region of interest" description="Disordered" evidence="1">
    <location>
        <begin position="689"/>
        <end position="750"/>
    </location>
</feature>
<evidence type="ECO:0000256" key="1">
    <source>
        <dbReference type="SAM" id="MobiDB-lite"/>
    </source>
</evidence>
<feature type="compositionally biased region" description="Basic and acidic residues" evidence="1">
    <location>
        <begin position="294"/>
        <end position="307"/>
    </location>
</feature>
<feature type="region of interest" description="Disordered" evidence="1">
    <location>
        <begin position="2089"/>
        <end position="2143"/>
    </location>
</feature>
<protein>
    <submittedName>
        <fullName evidence="2">Uncharacterized protein</fullName>
    </submittedName>
</protein>
<feature type="region of interest" description="Disordered" evidence="1">
    <location>
        <begin position="2172"/>
        <end position="2237"/>
    </location>
</feature>
<feature type="compositionally biased region" description="Low complexity" evidence="1">
    <location>
        <begin position="797"/>
        <end position="815"/>
    </location>
</feature>
<organism evidence="2">
    <name type="scientific">Neospora caninum (strain Liverpool)</name>
    <dbReference type="NCBI Taxonomy" id="572307"/>
    <lineage>
        <taxon>Eukaryota</taxon>
        <taxon>Sar</taxon>
        <taxon>Alveolata</taxon>
        <taxon>Apicomplexa</taxon>
        <taxon>Conoidasida</taxon>
        <taxon>Coccidia</taxon>
        <taxon>Eucoccidiorida</taxon>
        <taxon>Eimeriorina</taxon>
        <taxon>Sarcocystidae</taxon>
        <taxon>Neospora</taxon>
    </lineage>
</organism>
<feature type="compositionally biased region" description="Basic and acidic residues" evidence="1">
    <location>
        <begin position="1289"/>
        <end position="1325"/>
    </location>
</feature>
<feature type="compositionally biased region" description="Polar residues" evidence="1">
    <location>
        <begin position="2326"/>
        <end position="2340"/>
    </location>
</feature>
<feature type="region of interest" description="Disordered" evidence="1">
    <location>
        <begin position="1604"/>
        <end position="1641"/>
    </location>
</feature>
<feature type="region of interest" description="Disordered" evidence="1">
    <location>
        <begin position="504"/>
        <end position="523"/>
    </location>
</feature>
<feature type="compositionally biased region" description="Basic and acidic residues" evidence="1">
    <location>
        <begin position="896"/>
        <end position="934"/>
    </location>
</feature>
<dbReference type="EMBL" id="LN714475">
    <property type="protein sequence ID" value="CEL64566.1"/>
    <property type="molecule type" value="Genomic_DNA"/>
</dbReference>
<accession>A0A0F7U647</accession>
<feature type="region of interest" description="Disordered" evidence="1">
    <location>
        <begin position="2472"/>
        <end position="2496"/>
    </location>
</feature>
<feature type="compositionally biased region" description="Basic and acidic residues" evidence="1">
    <location>
        <begin position="158"/>
        <end position="167"/>
    </location>
</feature>
<feature type="compositionally biased region" description="Basic and acidic residues" evidence="1">
    <location>
        <begin position="1205"/>
        <end position="1235"/>
    </location>
</feature>
<feature type="compositionally biased region" description="Basic and acidic residues" evidence="1">
    <location>
        <begin position="715"/>
        <end position="726"/>
    </location>
</feature>
<feature type="region of interest" description="Disordered" evidence="1">
    <location>
        <begin position="2326"/>
        <end position="2355"/>
    </location>
</feature>
<feature type="region of interest" description="Disordered" evidence="1">
    <location>
        <begin position="1718"/>
        <end position="1882"/>
    </location>
</feature>
<feature type="compositionally biased region" description="Basic and acidic residues" evidence="1">
    <location>
        <begin position="2187"/>
        <end position="2201"/>
    </location>
</feature>
<feature type="compositionally biased region" description="Pro residues" evidence="1">
    <location>
        <begin position="2476"/>
        <end position="2488"/>
    </location>
</feature>
<feature type="region of interest" description="Disordered" evidence="1">
    <location>
        <begin position="1128"/>
        <end position="1239"/>
    </location>
</feature>
<feature type="compositionally biased region" description="Low complexity" evidence="1">
    <location>
        <begin position="728"/>
        <end position="749"/>
    </location>
</feature>
<feature type="region of interest" description="Disordered" evidence="1">
    <location>
        <begin position="1289"/>
        <end position="1368"/>
    </location>
</feature>
<feature type="compositionally biased region" description="Low complexity" evidence="1">
    <location>
        <begin position="1178"/>
        <end position="1199"/>
    </location>
</feature>
<feature type="compositionally biased region" description="Basic and acidic residues" evidence="1">
    <location>
        <begin position="961"/>
        <end position="1008"/>
    </location>
</feature>
<gene>
    <name evidence="2" type="ORF">BN1204_004550</name>
</gene>
<feature type="region of interest" description="Disordered" evidence="1">
    <location>
        <begin position="2632"/>
        <end position="2673"/>
    </location>
</feature>
<feature type="compositionally biased region" description="Basic and acidic residues" evidence="1">
    <location>
        <begin position="2115"/>
        <end position="2126"/>
    </location>
</feature>
<feature type="compositionally biased region" description="Polar residues" evidence="1">
    <location>
        <begin position="2174"/>
        <end position="2185"/>
    </location>
</feature>
<feature type="compositionally biased region" description="Low complexity" evidence="1">
    <location>
        <begin position="1399"/>
        <end position="1408"/>
    </location>
</feature>
<reference evidence="2" key="1">
    <citation type="journal article" date="2015" name="PLoS ONE">
        <title>Comprehensive Evaluation of Toxoplasma gondii VEG and Neospora caninum LIV Genomes with Tachyzoite Stage Transcriptome and Proteome Defines Novel Transcript Features.</title>
        <authorList>
            <person name="Ramaprasad A."/>
            <person name="Mourier T."/>
            <person name="Naeem R."/>
            <person name="Malas T.B."/>
            <person name="Moussa E."/>
            <person name="Panigrahi A."/>
            <person name="Vermont S.J."/>
            <person name="Otto T.D."/>
            <person name="Wastling J."/>
            <person name="Pain A."/>
        </authorList>
    </citation>
    <scope>NUCLEOTIDE SEQUENCE</scope>
    <source>
        <strain evidence="2">Liverpool</strain>
    </source>
</reference>
<sequence length="2741" mass="297811">MLLRGNRRCCFSANVASPIGTLAKCRFLCSATLRRGWPLSSEAPEAERVSTCDADERSEGALSRHRRQENARVCRDDRHSQEFGGFARTARRPGHRSIERVWPLQIPWSETGTGHRSACSQDGERKAPAGFGEARLVSVDLESRRGREITRSLNAKMRRDSWSGRLREGKRKPHSQEGKRGVGSKTGIGHVCEHAAVPGVQTLNRRGPGKSSWSDTVVSPPFSVSSGIADIDKLPRKDSERRRPQKLGEAARNGNRVCEVPAGGQSAEAASLARLNLGDGRPTREESEAVGGQHTRESVDTVAKAESENASGLPRVQRESTSQTRSEQRRNEEEQSDEQEESTQVRLGSALGKDAEGEMVVAHAARLFKRSLKQLLAPPVRTSFSPADPSPCAVPANTAQSSFLSVESLFPPAPGVHGSEWGSESSGSGWSPKKPPLLRSSYPLLFAFLYQILEQQAAYVAQEREKRQREMQKYAAPLASRTLRLAQRRLLKLQEDVAALQEEMHAQQRNQEPRGGGRGRETEVDGTTLLVPPLFCQQLEDVLVEAVDKFSLVDLHLFLSLSSAQVRFALSLLPSGVHTPGLLPRQDDTRDQSVASAAAVQNAKSSAARSSAHLDCLASVAFKEETCPPDFFKNPGRDVWLLHALFSPRLLARVGEVTCRRLRQLHGRRRRQREELMHILALFAHDRGSTETTGCNEGRENGDEGLRRETKNRRTRPEGRELDSSRRPVAAAEHPESPSSSATSLFPASVGASHNSRIQHCWREGHRRDTKTVERLLLLFVTLHTRLGALAERLKVPSSSSSPSAVLPPSLARPLSPSPSPGSLPASSAALSSSSASSSYPALTGTALAAQSALVNKDLFNAFLDSLLGLLHAPYELSATRAFAHPRDTATGALDGLKDETKDHPERRSNAHKGDGDQGKLQRAGERPNEEVSRPEGSLSSLAPRESVACMNAATRPPGRAAREELVGEEHERERERKEVRGRADGGDFPVEEHHETGERCGDQEVGQHLEATWSEPRGEGRPVGVSSSTGEGKSPETGAATSPILLHPSSLSRLVLVFFTPFFQAALEPTASRRSPQREGPSTPAKGLKVCRALCTQAERQRGKMKAQDLQKLLASLLLFRALRGLSAAPPDTPRNSRDTAPLSGASRPSRDRPSGGEQFQTAETSSFVCPGPSAPPSGGRADPGSPARPAAARLPPGVSTGRENGEPARARDGDSDERGAWSVEQETHERIGTGEDTAGKGIWKEMDALAAFLLSELLRKTDGDLSALPQALLSQSWRFLEERRGEETGAFAEDARTDKAEENLSREEHEQRRRLQWEMERRLSCPNRGQTEAERAEATLQKDTPRPRHSEETVSGDHPDPRASEGTLEAKEALCDLERRFPPSLELPVGPSPPPLSSFSSPPSEAVSASARLSSSSSCLFSLASSGSSTAPPRAVSDSALSPQLPDFSPEGGKSVCALFSSLLTSVLPAAVDAPSRSLAGATSRLAGVRLNRRRMQQAARVLEEFGKLSRKLEAQTRERELMRAFSRVLLTQAKQELCGREPATQNAATAGLVRRCITRFLHDSHRAGLRLSTSDALLLPSLSLLFHLQVEHHVEAGSLRDARSADRLRGGSHAGGREEKEPGTERRPDPVRERGAAGEFDAKDAPYVGPVGVIKDLQKLLLLPPESWERHLASLSLVRLLQLLKVSGRHYAKVRSFLRQNAALLLPAARDQGRLAGRERSLQRAEAARFADPRDNEGVDEGAQADAPKRGRRKWGRFSFSPLRAEKSALEAPSEEGEQIARAEGGEREENGEEKQVQDGPGEASDGQEGDTETDVSSQKSERGKHQKDGESRECTEKEKTKRRTALSTIPGSEGRQREWESAAASVPPREFPVSFTRGDSSVNTLNDLSFLSLAVSSDGRLDAFLLTLLRVILLQLRRLPTSSSRSRFDSSPPRNASPSSSTSFPSSSPFSFASHDSLAASAPSPSSCASPLCLAAAPAVFQSAAQSAALGVGLLHALAVLGEQLRALKTGQAQLSEARRRAALLRHAVQLAGEDVIQILLSGERLQKLSLLHFLRLAVATNCLFLSPFGRPACVSWRESSRATLPSEEQANCEEDSPREASGARRGVCAGEERTQREDESAFSRGPSPEAHGGPAVGAPRLPSLLSPLVHRHLLAVAVTAGTLLRPNARQEQSRGISPASTERCEGGKDGELRGVCRENAQASPGRGREGETLGGKSTGRSDSAGRFLGRGRDRIQEEGIRGERETLEHFAVATKEGKERPEMPYACALPATAIAPLTRCFAEVYRHLSDLPVHPRSGGVFSVGRVGETCANESRSAHLLSSSRGHFDTNRQSPVALTEAPHRSPDGPVSSLYDEREIDMVLALREAYEENLLLLAAAAVRAHSHLAKGRHWRVIGQALLFSVCTPAFLPFFDVALPLPRGISGFQTRGATEGQGPAAPLHDVEAAVSELHLFLRYLLRCYVTPSTASALPPSPDRLSVPPPSSTSARMLPGLPSSGVAVLQAAVARATSRPVAWSGGCSDASPALPRRLHRDKESNSSFPAEAERNCMQEAATSGRSGETGQAREERGRRKRGGREDLETVLSPGKRGPERETKREMCAVARNEELATQILERLMRRVVATGLEQRELEGQRRSNGALGREERMQPKLEHEKVETNAAREYPQREETRGLQRRDMYLQTLRLLGEESDANLLGGSLARAGRTAPPCEDTERFLELKRKTVRTLLHLSLEESPVDH</sequence>
<feature type="compositionally biased region" description="Basic and acidic residues" evidence="1">
    <location>
        <begin position="230"/>
        <end position="242"/>
    </location>
</feature>
<feature type="compositionally biased region" description="Polar residues" evidence="1">
    <location>
        <begin position="1159"/>
        <end position="1169"/>
    </location>
</feature>
<feature type="compositionally biased region" description="Basic and acidic residues" evidence="1">
    <location>
        <begin position="2568"/>
        <end position="2584"/>
    </location>
</feature>
<feature type="region of interest" description="Disordered" evidence="1">
    <location>
        <begin position="2517"/>
        <end position="2601"/>
    </location>
</feature>
<feature type="region of interest" description="Disordered" evidence="1">
    <location>
        <begin position="795"/>
        <end position="831"/>
    </location>
</feature>
<feature type="compositionally biased region" description="Basic and acidic residues" evidence="1">
    <location>
        <begin position="1718"/>
        <end position="1740"/>
    </location>
</feature>
<feature type="compositionally biased region" description="Basic and acidic residues" evidence="1">
    <location>
        <begin position="1823"/>
        <end position="1843"/>
    </location>
</feature>
<name>A0A0F7U647_NEOCL</name>
<evidence type="ECO:0000313" key="2">
    <source>
        <dbReference type="EMBL" id="CEL64566.1"/>
    </source>
</evidence>
<feature type="region of interest" description="Disordered" evidence="1">
    <location>
        <begin position="158"/>
        <end position="186"/>
    </location>
</feature>
<feature type="region of interest" description="Disordered" evidence="1">
    <location>
        <begin position="891"/>
        <end position="1042"/>
    </location>
</feature>
<feature type="compositionally biased region" description="Polar residues" evidence="1">
    <location>
        <begin position="211"/>
        <end position="226"/>
    </location>
</feature>
<feature type="region of interest" description="Disordered" evidence="1">
    <location>
        <begin position="201"/>
        <end position="351"/>
    </location>
</feature>
<feature type="compositionally biased region" description="Basic and acidic residues" evidence="1">
    <location>
        <begin position="1782"/>
        <end position="1800"/>
    </location>
</feature>
<proteinExistence type="predicted"/>
<feature type="region of interest" description="Disordered" evidence="1">
    <location>
        <begin position="1384"/>
        <end position="1408"/>
    </location>
</feature>
<feature type="region of interest" description="Disordered" evidence="1">
    <location>
        <begin position="1927"/>
        <end position="1951"/>
    </location>
</feature>
<feature type="compositionally biased region" description="Basic and acidic residues" evidence="1">
    <location>
        <begin position="697"/>
        <end position="709"/>
    </location>
</feature>
<feature type="compositionally biased region" description="Basic and acidic residues" evidence="1">
    <location>
        <begin position="1345"/>
        <end position="1368"/>
    </location>
</feature>
<feature type="compositionally biased region" description="Basic and acidic residues" evidence="1">
    <location>
        <begin position="2645"/>
        <end position="2660"/>
    </location>
</feature>
<feature type="compositionally biased region" description="Polar residues" evidence="1">
    <location>
        <begin position="2557"/>
        <end position="2566"/>
    </location>
</feature>